<dbReference type="AlphaFoldDB" id="A1RUW0"/>
<dbReference type="KEGG" id="pis:Pisl_1588"/>
<evidence type="ECO:0000313" key="1">
    <source>
        <dbReference type="EMBL" id="ABL88742.1"/>
    </source>
</evidence>
<proteinExistence type="predicted"/>
<gene>
    <name evidence="1" type="ordered locus">Pisl_1588</name>
</gene>
<sequence length="202" mass="22571">MCDKWREFQEVTFIIRDGETLAVGRTAEGYDERSISVEEVVDIVKPYMELYDWLGSEIGKVLDVEYVPGKGDIYTWLKSHISFIDTASVKWGKVVDRVGPFSLRRYLKKVYMPYSGHALTLTYVAYPYPDAVVAAENKGRVMAIGSVVVEWGGVKVASAGIRTVAGALLLAQAASELTPELKELKKALEEFVARFFTISTCR</sequence>
<dbReference type="eggNOG" id="arCOG06058">
    <property type="taxonomic scope" value="Archaea"/>
</dbReference>
<organism evidence="1 2">
    <name type="scientific">Pyrobaculum islandicum (strain DSM 4184 / JCM 9189 / GEO3)</name>
    <dbReference type="NCBI Taxonomy" id="384616"/>
    <lineage>
        <taxon>Archaea</taxon>
        <taxon>Thermoproteota</taxon>
        <taxon>Thermoprotei</taxon>
        <taxon>Thermoproteales</taxon>
        <taxon>Thermoproteaceae</taxon>
        <taxon>Pyrobaculum</taxon>
    </lineage>
</organism>
<evidence type="ECO:0000313" key="2">
    <source>
        <dbReference type="Proteomes" id="UP000002595"/>
    </source>
</evidence>
<accession>A1RUW0</accession>
<reference evidence="1" key="1">
    <citation type="submission" date="2006-12" db="EMBL/GenBank/DDBJ databases">
        <title>Complete sequence of Pyrobaculum islandicum DSM 4184.</title>
        <authorList>
            <person name="Copeland A."/>
            <person name="Lucas S."/>
            <person name="Lapidus A."/>
            <person name="Barry K."/>
            <person name="Detter J.C."/>
            <person name="Glavina del Rio T."/>
            <person name="Dalin E."/>
            <person name="Tice H."/>
            <person name="Pitluck S."/>
            <person name="Meincke L."/>
            <person name="Brettin T."/>
            <person name="Bruce D."/>
            <person name="Han C."/>
            <person name="Tapia R."/>
            <person name="Gilna P."/>
            <person name="Schmutz J."/>
            <person name="Larimer F."/>
            <person name="Land M."/>
            <person name="Hauser L."/>
            <person name="Kyrpides N."/>
            <person name="Mikhailova N."/>
            <person name="Cozen A.E."/>
            <person name="Fitz-Gibbon S.T."/>
            <person name="House C.H."/>
            <person name="Saltikov C."/>
            <person name="Lowe T."/>
            <person name="Richardson P."/>
        </authorList>
    </citation>
    <scope>NUCLEOTIDE SEQUENCE [LARGE SCALE GENOMIC DNA]</scope>
    <source>
        <strain evidence="1">DSM 4184</strain>
    </source>
</reference>
<keyword evidence="2" id="KW-1185">Reference proteome</keyword>
<name>A1RUW0_PYRIL</name>
<dbReference type="EMBL" id="CP000504">
    <property type="protein sequence ID" value="ABL88742.1"/>
    <property type="molecule type" value="Genomic_DNA"/>
</dbReference>
<dbReference type="HOGENOM" id="CLU_1352156_0_0_2"/>
<protein>
    <submittedName>
        <fullName evidence="1">Uncharacterized protein</fullName>
    </submittedName>
</protein>
<dbReference type="Proteomes" id="UP000002595">
    <property type="component" value="Chromosome"/>
</dbReference>